<dbReference type="Pfam" id="PF00069">
    <property type="entry name" value="Pkinase"/>
    <property type="match status" value="1"/>
</dbReference>
<feature type="region of interest" description="Disordered" evidence="7">
    <location>
        <begin position="96"/>
        <end position="136"/>
    </location>
</feature>
<dbReference type="PANTHER" id="PTHR48016:SF48">
    <property type="entry name" value="SERINE_THREONINE-PROTEIN KINASE BCK1_SLK1_SSP31"/>
    <property type="match status" value="1"/>
</dbReference>
<feature type="compositionally biased region" description="Low complexity" evidence="7">
    <location>
        <begin position="614"/>
        <end position="633"/>
    </location>
</feature>
<dbReference type="InterPro" id="IPR011009">
    <property type="entry name" value="Kinase-like_dom_sf"/>
</dbReference>
<dbReference type="OrthoDB" id="266718at2759"/>
<evidence type="ECO:0000256" key="6">
    <source>
        <dbReference type="PROSITE-ProRule" id="PRU10141"/>
    </source>
</evidence>
<organism evidence="9 10">
    <name type="scientific">Hesseltinella vesiculosa</name>
    <dbReference type="NCBI Taxonomy" id="101127"/>
    <lineage>
        <taxon>Eukaryota</taxon>
        <taxon>Fungi</taxon>
        <taxon>Fungi incertae sedis</taxon>
        <taxon>Mucoromycota</taxon>
        <taxon>Mucoromycotina</taxon>
        <taxon>Mucoromycetes</taxon>
        <taxon>Mucorales</taxon>
        <taxon>Cunninghamellaceae</taxon>
        <taxon>Hesseltinella</taxon>
    </lineage>
</organism>
<feature type="binding site" evidence="6">
    <location>
        <position position="837"/>
    </location>
    <ligand>
        <name>ATP</name>
        <dbReference type="ChEBI" id="CHEBI:30616"/>
    </ligand>
</feature>
<keyword evidence="4 9" id="KW-0418">Kinase</keyword>
<evidence type="ECO:0000256" key="3">
    <source>
        <dbReference type="ARBA" id="ARBA00022741"/>
    </source>
</evidence>
<feature type="compositionally biased region" description="Pro residues" evidence="7">
    <location>
        <begin position="103"/>
        <end position="113"/>
    </location>
</feature>
<feature type="compositionally biased region" description="Low complexity" evidence="7">
    <location>
        <begin position="558"/>
        <end position="567"/>
    </location>
</feature>
<protein>
    <submittedName>
        <fullName evidence="9">Pkinase-domain-containing protein</fullName>
    </submittedName>
</protein>
<sequence>MASQHLDESQMESYGTPTTQLAPPSSPTKTSPFPLLTPDRANGNPSNFTSEYNMIRQYIPERKSSSPDHIARIMKNFQVPTGPLNRRANPITTRRTNGAFALPNPPPAPPTVSPSPSSSGPLSRKADGGWKISRGKVVTKSKSKDMLIASVPSTPSSATIPPLPQVALLPQSTPSPSREQRIQVTLDSDIFRSLTVTNIHDPVELKRSIVTKVGMPITPLDQYQFYHENGDDPDTPLEDKQLVFICGHSDNSKHRILVKSSLPLSAVPPPVSPQHPPVSLSSALWAIPPQPLRDDSPEKSPPSAPPVAALWAVPPQKSSSFAQAPQPPQLTPPQSAPVLSPIDQSKPISVSLWAVPPQSVTNGSITPVSPSTPISAPLWAVPPRPMNPPPHHDTTFSSVTTPSFASRSDIDATADHLMSAALWQVPPKPSSLTPPTMVTSRSSSTLSPIGSATTPTPTITTTAITSSLTASTSTPTIVTTGTMAATSPSPGPWPAAAPYGSPYYHRHHGANGAITPSSSSSVSSPLQSYVNRDGSGTTETELMQAGLTAVRLEDPPVSLSASSSNESNGPVLRPALVHPGQHRPGNRTTKHLYIQIPNRHANDESPQPSPQHMPPLSTSLSNSTSNGNSLSPSITTNVHWKTASSTSATALRTPLSSSDNGSPTFSPSHELLTDTEIEDNWAERPSIERLYRDIDKYLPGHDLDKEIMLDDQAGTSTTPAVAAAPTPPPLTRKLQGHKKSIRVVANEAHRNWKQAVNVIRVNNILRRRSTKMWGHRVQQVKPGSLPEEREDTSTVLPDGTPAPTKLQWMRGELIGKGSYGRVYHALNVAAGEWIAVKQVDIPTTAADRLNKSLNDTQDALYREISLLKDLEHENIVQYLGYDVDKEEGYINIFLEYVPGGSIATCLNRQGKFDEGLTSFFTRQILLGLEYLHDRNILHRDIKAGNVLLNHQGACKITDFGLSKLSGQDKAYDPHGSNSLMRGTVYWMAPEMVSGTNYSAKVDIWSLGCTVIEMLTGKHPWLDLNIVAALYNLGQFEAPPLPEDISDLAKSFLKECFQINPEERPTAAELLVHPFVAQNPSFKFKDYMENLA</sequence>
<comment type="caution">
    <text evidence="9">The sequence shown here is derived from an EMBL/GenBank/DDBJ whole genome shotgun (WGS) entry which is preliminary data.</text>
</comment>
<feature type="region of interest" description="Disordered" evidence="7">
    <location>
        <begin position="289"/>
        <end position="340"/>
    </location>
</feature>
<feature type="region of interest" description="Disordered" evidence="7">
    <location>
        <begin position="151"/>
        <end position="177"/>
    </location>
</feature>
<evidence type="ECO:0000313" key="10">
    <source>
        <dbReference type="Proteomes" id="UP000242146"/>
    </source>
</evidence>
<feature type="compositionally biased region" description="Polar residues" evidence="7">
    <location>
        <begin position="430"/>
        <end position="450"/>
    </location>
</feature>
<comment type="similarity">
    <text evidence="1">Belongs to the protein kinase superfamily. STE Ser/Thr protein kinase family. MAP kinase kinase kinase subfamily.</text>
</comment>
<proteinExistence type="inferred from homology"/>
<feature type="region of interest" description="Disordered" evidence="7">
    <location>
        <begin position="428"/>
        <end position="457"/>
    </location>
</feature>
<keyword evidence="3 6" id="KW-0547">Nucleotide-binding</keyword>
<evidence type="ECO:0000259" key="8">
    <source>
        <dbReference type="PROSITE" id="PS50011"/>
    </source>
</evidence>
<dbReference type="InterPro" id="IPR050538">
    <property type="entry name" value="MAP_kinase_kinase_kinase"/>
</dbReference>
<keyword evidence="10" id="KW-1185">Reference proteome</keyword>
<dbReference type="InterPro" id="IPR008271">
    <property type="entry name" value="Ser/Thr_kinase_AS"/>
</dbReference>
<feature type="region of interest" description="Disordered" evidence="7">
    <location>
        <begin position="510"/>
        <end position="537"/>
    </location>
</feature>
<dbReference type="SUPFAM" id="SSF56112">
    <property type="entry name" value="Protein kinase-like (PK-like)"/>
    <property type="match status" value="1"/>
</dbReference>
<feature type="region of interest" description="Disordered" evidence="7">
    <location>
        <begin position="556"/>
        <end position="587"/>
    </location>
</feature>
<feature type="region of interest" description="Disordered" evidence="7">
    <location>
        <begin position="600"/>
        <end position="635"/>
    </location>
</feature>
<accession>A0A1X2GTQ5</accession>
<feature type="compositionally biased region" description="Low complexity" evidence="7">
    <location>
        <begin position="114"/>
        <end position="123"/>
    </location>
</feature>
<feature type="compositionally biased region" description="Polar residues" evidence="7">
    <location>
        <begin position="525"/>
        <end position="537"/>
    </location>
</feature>
<evidence type="ECO:0000313" key="9">
    <source>
        <dbReference type="EMBL" id="ORX61370.1"/>
    </source>
</evidence>
<dbReference type="PROSITE" id="PS00108">
    <property type="entry name" value="PROTEIN_KINASE_ST"/>
    <property type="match status" value="1"/>
</dbReference>
<dbReference type="Proteomes" id="UP000242146">
    <property type="component" value="Unassembled WGS sequence"/>
</dbReference>
<dbReference type="PROSITE" id="PS50011">
    <property type="entry name" value="PROTEIN_KINASE_DOM"/>
    <property type="match status" value="1"/>
</dbReference>
<dbReference type="InterPro" id="IPR000719">
    <property type="entry name" value="Prot_kinase_dom"/>
</dbReference>
<feature type="domain" description="Protein kinase" evidence="8">
    <location>
        <begin position="808"/>
        <end position="1075"/>
    </location>
</feature>
<evidence type="ECO:0000256" key="7">
    <source>
        <dbReference type="SAM" id="MobiDB-lite"/>
    </source>
</evidence>
<dbReference type="PROSITE" id="PS00107">
    <property type="entry name" value="PROTEIN_KINASE_ATP"/>
    <property type="match status" value="1"/>
</dbReference>
<dbReference type="GO" id="GO:0000196">
    <property type="term" value="P:cell integrity MAPK cascade"/>
    <property type="evidence" value="ECO:0007669"/>
    <property type="project" value="UniProtKB-ARBA"/>
</dbReference>
<dbReference type="FunFam" id="3.30.200.20:FF:000387">
    <property type="entry name" value="Serine/threonine-protein kinase STE11"/>
    <property type="match status" value="1"/>
</dbReference>
<feature type="region of interest" description="Disordered" evidence="7">
    <location>
        <begin position="1"/>
        <end position="49"/>
    </location>
</feature>
<dbReference type="Gene3D" id="1.10.510.10">
    <property type="entry name" value="Transferase(Phosphotransferase) domain 1"/>
    <property type="match status" value="1"/>
</dbReference>
<dbReference type="SMART" id="SM00220">
    <property type="entry name" value="S_TKc"/>
    <property type="match status" value="1"/>
</dbReference>
<gene>
    <name evidence="9" type="ORF">DM01DRAFT_1331976</name>
</gene>
<feature type="compositionally biased region" description="Polar residues" evidence="7">
    <location>
        <begin position="11"/>
        <end position="20"/>
    </location>
</feature>
<dbReference type="InterPro" id="IPR017441">
    <property type="entry name" value="Protein_kinase_ATP_BS"/>
</dbReference>
<feature type="compositionally biased region" description="Low complexity" evidence="7">
    <location>
        <begin position="306"/>
        <end position="315"/>
    </location>
</feature>
<dbReference type="GO" id="GO:0004709">
    <property type="term" value="F:MAP kinase kinase kinase activity"/>
    <property type="evidence" value="ECO:0007669"/>
    <property type="project" value="UniProtKB-ARBA"/>
</dbReference>
<evidence type="ECO:0000256" key="1">
    <source>
        <dbReference type="ARBA" id="ARBA00006529"/>
    </source>
</evidence>
<evidence type="ECO:0000256" key="4">
    <source>
        <dbReference type="ARBA" id="ARBA00022777"/>
    </source>
</evidence>
<dbReference type="EMBL" id="MCGT01000003">
    <property type="protein sequence ID" value="ORX61370.1"/>
    <property type="molecule type" value="Genomic_DNA"/>
</dbReference>
<dbReference type="FunFam" id="1.10.510.10:FF:000182">
    <property type="entry name" value="MAP kinase kinase kinase mkh1"/>
    <property type="match status" value="1"/>
</dbReference>
<keyword evidence="2" id="KW-0808">Transferase</keyword>
<dbReference type="STRING" id="101127.A0A1X2GTQ5"/>
<name>A0A1X2GTQ5_9FUNG</name>
<evidence type="ECO:0000256" key="2">
    <source>
        <dbReference type="ARBA" id="ARBA00022679"/>
    </source>
</evidence>
<evidence type="ECO:0000256" key="5">
    <source>
        <dbReference type="ARBA" id="ARBA00022840"/>
    </source>
</evidence>
<dbReference type="GO" id="GO:0005524">
    <property type="term" value="F:ATP binding"/>
    <property type="evidence" value="ECO:0007669"/>
    <property type="project" value="UniProtKB-UniRule"/>
</dbReference>
<feature type="compositionally biased region" description="Low complexity" evidence="7">
    <location>
        <begin position="21"/>
        <end position="38"/>
    </location>
</feature>
<feature type="region of interest" description="Disordered" evidence="7">
    <location>
        <begin position="775"/>
        <end position="802"/>
    </location>
</feature>
<dbReference type="PANTHER" id="PTHR48016">
    <property type="entry name" value="MAP KINASE KINASE KINASE SSK2-RELATED-RELATED"/>
    <property type="match status" value="1"/>
</dbReference>
<reference evidence="9 10" key="1">
    <citation type="submission" date="2016-07" db="EMBL/GenBank/DDBJ databases">
        <title>Pervasive Adenine N6-methylation of Active Genes in Fungi.</title>
        <authorList>
            <consortium name="DOE Joint Genome Institute"/>
            <person name="Mondo S.J."/>
            <person name="Dannebaum R.O."/>
            <person name="Kuo R.C."/>
            <person name="Labutti K."/>
            <person name="Haridas S."/>
            <person name="Kuo A."/>
            <person name="Salamov A."/>
            <person name="Ahrendt S.R."/>
            <person name="Lipzen A."/>
            <person name="Sullivan W."/>
            <person name="Andreopoulos W.B."/>
            <person name="Clum A."/>
            <person name="Lindquist E."/>
            <person name="Daum C."/>
            <person name="Ramamoorthy G.K."/>
            <person name="Gryganskyi A."/>
            <person name="Culley D."/>
            <person name="Magnuson J.K."/>
            <person name="James T.Y."/>
            <person name="O'Malley M.A."/>
            <person name="Stajich J.E."/>
            <person name="Spatafora J.W."/>
            <person name="Visel A."/>
            <person name="Grigoriev I.V."/>
        </authorList>
    </citation>
    <scope>NUCLEOTIDE SEQUENCE [LARGE SCALE GENOMIC DNA]</scope>
    <source>
        <strain evidence="9 10">NRRL 3301</strain>
    </source>
</reference>
<dbReference type="AlphaFoldDB" id="A0A1X2GTQ5"/>
<keyword evidence="5 6" id="KW-0067">ATP-binding</keyword>
<feature type="compositionally biased region" description="Pro residues" evidence="7">
    <location>
        <begin position="325"/>
        <end position="335"/>
    </location>
</feature>